<feature type="compositionally biased region" description="Polar residues" evidence="2">
    <location>
        <begin position="674"/>
        <end position="701"/>
    </location>
</feature>
<dbReference type="EMBL" id="FR824230">
    <property type="protein sequence ID" value="CCA23205.1"/>
    <property type="molecule type" value="Genomic_DNA"/>
</dbReference>
<accession>F0WPF7</accession>
<proteinExistence type="predicted"/>
<sequence>MDVDGGRFGHREITGELSDRVSGRWGSRSWGSRSSDTNSSAIGESRWHAEVEKTLHEVHQEYQQKRNKPIRRDTKHRVGYLDHDDVRDTNEKSAGGLATPKSSEMEAFLSQFVSQQRDISHQIHRVQEKLQLIEVKVEQVDDRGGRKIEEQIEGEMIGRCCLEWANGLADRMVQACEKLPERLYPKRNGAMKSQDSSFSLPETAFQLDGIGHQFLPPLDLTSIEAFSECVSIFRDSSPKTQPTSQELADAIENCEKSFFSVLRLMGNAFKRQCARFDQALCVMQKKHDRRKQKEIEECKLKHKKQVEAVKHQMRIGEEQSQERLLAEQDRARKESAQVLFQAHLNHPDSDFLQHEQQMRRLQAELTSAQEKMQISLLQRKEYELSIQRLEDCIQEKDRRMTELNQELESIKSTNQKMSIQDQTQQFQSLHEQIQILHTEIAGKGLVGSEMSDRKNEEIIQRVGKQCERIWSWKIQESQEKSAQVLRRLQQQVRDFEDHAKRASTNHQQTQTRIPCRDACTLTKATETAVGVCQTTQIPSKDTPCSKTKCITQLRRQISVLEKLLYAKLDDGNRCICSQIETDTSSKSGGSSILRRSLLSPTHNDSAPEQKNAVNISFPAWKDQLHVENSSPELSTDSLPSIEAILALAERLETIRPESLQQTKATLKRERGKRSQNIGKSYTSATTSSQIRSCTSNKSSTPRQPPSKPPRASFRPRFTP</sequence>
<reference evidence="3" key="1">
    <citation type="journal article" date="2011" name="PLoS Biol.">
        <title>Gene gain and loss during evolution of obligate parasitism in the white rust pathogen of Arabidopsis thaliana.</title>
        <authorList>
            <person name="Kemen E."/>
            <person name="Gardiner A."/>
            <person name="Schultz-Larsen T."/>
            <person name="Kemen A.C."/>
            <person name="Balmuth A.L."/>
            <person name="Robert-Seilaniantz A."/>
            <person name="Bailey K."/>
            <person name="Holub E."/>
            <person name="Studholme D.J."/>
            <person name="Maclean D."/>
            <person name="Jones J.D."/>
        </authorList>
    </citation>
    <scope>NUCLEOTIDE SEQUENCE</scope>
</reference>
<name>F0WPF7_9STRA</name>
<dbReference type="AlphaFoldDB" id="F0WPF7"/>
<feature type="region of interest" description="Disordered" evidence="2">
    <location>
        <begin position="1"/>
        <end position="44"/>
    </location>
</feature>
<evidence type="ECO:0000256" key="2">
    <source>
        <dbReference type="SAM" id="MobiDB-lite"/>
    </source>
</evidence>
<gene>
    <name evidence="3" type="primary">AlNc14C185G8302</name>
    <name evidence="3" type="ORF">ALNC14_093480</name>
</gene>
<dbReference type="HOGENOM" id="CLU_384714_0_0_1"/>
<reference evidence="3" key="2">
    <citation type="submission" date="2011-02" db="EMBL/GenBank/DDBJ databases">
        <authorList>
            <person name="MacLean D."/>
        </authorList>
    </citation>
    <scope>NUCLEOTIDE SEQUENCE</scope>
</reference>
<keyword evidence="1" id="KW-0175">Coiled coil</keyword>
<feature type="compositionally biased region" description="Basic and acidic residues" evidence="2">
    <location>
        <begin position="1"/>
        <end position="22"/>
    </location>
</feature>
<feature type="region of interest" description="Disordered" evidence="2">
    <location>
        <begin position="659"/>
        <end position="719"/>
    </location>
</feature>
<feature type="coiled-coil region" evidence="1">
    <location>
        <begin position="351"/>
        <end position="420"/>
    </location>
</feature>
<evidence type="ECO:0000313" key="3">
    <source>
        <dbReference type="EMBL" id="CCA23205.1"/>
    </source>
</evidence>
<evidence type="ECO:0000256" key="1">
    <source>
        <dbReference type="SAM" id="Coils"/>
    </source>
</evidence>
<protein>
    <submittedName>
        <fullName evidence="3">AlNc14C185G8302 protein</fullName>
    </submittedName>
</protein>
<feature type="compositionally biased region" description="Low complexity" evidence="2">
    <location>
        <begin position="23"/>
        <end position="35"/>
    </location>
</feature>
<organism evidence="3">
    <name type="scientific">Albugo laibachii Nc14</name>
    <dbReference type="NCBI Taxonomy" id="890382"/>
    <lineage>
        <taxon>Eukaryota</taxon>
        <taxon>Sar</taxon>
        <taxon>Stramenopiles</taxon>
        <taxon>Oomycota</taxon>
        <taxon>Peronosporomycetes</taxon>
        <taxon>Albuginales</taxon>
        <taxon>Albuginaceae</taxon>
        <taxon>Albugo</taxon>
    </lineage>
</organism>